<dbReference type="InterPro" id="IPR014756">
    <property type="entry name" value="Ig_E-set"/>
</dbReference>
<keyword evidence="5" id="KW-1185">Reference proteome</keyword>
<feature type="compositionally biased region" description="Polar residues" evidence="2">
    <location>
        <begin position="51"/>
        <end position="63"/>
    </location>
</feature>
<dbReference type="InterPro" id="IPR032640">
    <property type="entry name" value="AMPK1_CBM"/>
</dbReference>
<organism evidence="4 5">
    <name type="scientific">Sporothrix stenoceras</name>
    <dbReference type="NCBI Taxonomy" id="5173"/>
    <lineage>
        <taxon>Eukaryota</taxon>
        <taxon>Fungi</taxon>
        <taxon>Dikarya</taxon>
        <taxon>Ascomycota</taxon>
        <taxon>Pezizomycotina</taxon>
        <taxon>Sordariomycetes</taxon>
        <taxon>Sordariomycetidae</taxon>
        <taxon>Ophiostomatales</taxon>
        <taxon>Ophiostomataceae</taxon>
        <taxon>Sporothrix</taxon>
    </lineage>
</organism>
<dbReference type="SMART" id="SM01010">
    <property type="entry name" value="AMPKBI"/>
    <property type="match status" value="1"/>
</dbReference>
<dbReference type="PANTHER" id="PTHR10343">
    <property type="entry name" value="5'-AMP-ACTIVATED PROTEIN KINASE , BETA SUBUNIT"/>
    <property type="match status" value="1"/>
</dbReference>
<feature type="region of interest" description="Disordered" evidence="2">
    <location>
        <begin position="1"/>
        <end position="143"/>
    </location>
</feature>
<dbReference type="CDD" id="cd02859">
    <property type="entry name" value="E_set_AMPKbeta_like_N"/>
    <property type="match status" value="1"/>
</dbReference>
<feature type="compositionally biased region" description="Low complexity" evidence="2">
    <location>
        <begin position="130"/>
        <end position="143"/>
    </location>
</feature>
<feature type="compositionally biased region" description="Low complexity" evidence="2">
    <location>
        <begin position="372"/>
        <end position="390"/>
    </location>
</feature>
<feature type="region of interest" description="Disordered" evidence="2">
    <location>
        <begin position="356"/>
        <end position="434"/>
    </location>
</feature>
<name>A0ABR3ZKB1_9PEZI</name>
<dbReference type="PANTHER" id="PTHR10343:SF84">
    <property type="entry name" value="5'-AMP-ACTIVATED PROTEIN KINASE SUBUNIT BETA-1"/>
    <property type="match status" value="1"/>
</dbReference>
<accession>A0ABR3ZKB1</accession>
<feature type="compositionally biased region" description="Low complexity" evidence="2">
    <location>
        <begin position="407"/>
        <end position="434"/>
    </location>
</feature>
<comment type="caution">
    <text evidence="4">The sequence shown here is derived from an EMBL/GenBank/DDBJ whole genome shotgun (WGS) entry which is preliminary data.</text>
</comment>
<sequence>MGNNASSPKTPGTPGHEGSSSTGGAGNSANRPVQYHQQLQQQQQQQQQQQKGTRNPVQVQNQRVAAPPEPSMAHAQGSTASSSASRSIPSRPYSTAAEAAAAASASPSRQTSNKPSSGGKSNTPPPPSKPVAVPQPASASAAGSGIAKIPVAPPANVIVPSASGGVQVPAGHGDYEPPLSPYADSMDVPILTHNSMPDVSYLTRPPRLPLPIEEEVHTPGSPIIAPREDGDPVGDIEALDNDGLTHRSSTLSSATVEEEDMEELRVDKTRPTVPTRLEWLRGGEKVYVTGTIFQWNKKQRMHPVEGRPGVFATTINVLPGTHHIRFLVDNQMETSRDLPTTVDFGNNLVNYIEVAPQSTPPKDQQGVPPPASSSVSASATTSAPSTTASSGQGGVAVSKQHQEQQKQRQQQQQQQQAAAAAQQGPPQAPKSAAQLIGADSSVELTDRAPKWKNVPEPAAFSHELPKFLVDYDQPDDSPDFHTAAAATEILPMPPSLPGFLGKPILNAATLIKDDNSVLNMPNYTILNHLATSSIKNNILAVSATTRYKDKFTTIIIYKPTGGDDVKR</sequence>
<dbReference type="InterPro" id="IPR013783">
    <property type="entry name" value="Ig-like_fold"/>
</dbReference>
<dbReference type="InterPro" id="IPR050827">
    <property type="entry name" value="CRP1_MDG1_kinase"/>
</dbReference>
<feature type="domain" description="Association with the SNF1 complex (ASC)" evidence="3">
    <location>
        <begin position="453"/>
        <end position="560"/>
    </location>
</feature>
<dbReference type="SUPFAM" id="SSF160219">
    <property type="entry name" value="AMPKBI-like"/>
    <property type="match status" value="1"/>
</dbReference>
<evidence type="ECO:0000256" key="1">
    <source>
        <dbReference type="ARBA" id="ARBA00010926"/>
    </source>
</evidence>
<feature type="compositionally biased region" description="Low complexity" evidence="2">
    <location>
        <begin position="37"/>
        <end position="50"/>
    </location>
</feature>
<dbReference type="Pfam" id="PF04739">
    <property type="entry name" value="AMPKBI"/>
    <property type="match status" value="1"/>
</dbReference>
<reference evidence="4 5" key="1">
    <citation type="journal article" date="2024" name="IMA Fungus">
        <title>IMA Genome - F19 : A genome assembly and annotation guide to empower mycologists, including annotated draft genome sequences of Ceratocystis pirilliformis, Diaporthe australafricana, Fusarium ophioides, Paecilomyces lecythidis, and Sporothrix stenoceras.</title>
        <authorList>
            <person name="Aylward J."/>
            <person name="Wilson A.M."/>
            <person name="Visagie C.M."/>
            <person name="Spraker J."/>
            <person name="Barnes I."/>
            <person name="Buitendag C."/>
            <person name="Ceriani C."/>
            <person name="Del Mar Angel L."/>
            <person name="du Plessis D."/>
            <person name="Fuchs T."/>
            <person name="Gasser K."/>
            <person name="Kramer D."/>
            <person name="Li W."/>
            <person name="Munsamy K."/>
            <person name="Piso A."/>
            <person name="Price J.L."/>
            <person name="Sonnekus B."/>
            <person name="Thomas C."/>
            <person name="van der Nest A."/>
            <person name="van Dijk A."/>
            <person name="van Heerden A."/>
            <person name="van Vuuren N."/>
            <person name="Yilmaz N."/>
            <person name="Duong T.A."/>
            <person name="van der Merwe N.A."/>
            <person name="Wingfield M.J."/>
            <person name="Wingfield B.D."/>
        </authorList>
    </citation>
    <scope>NUCLEOTIDE SEQUENCE [LARGE SCALE GENOMIC DNA]</scope>
    <source>
        <strain evidence="4 5">CMW 5346</strain>
    </source>
</reference>
<gene>
    <name evidence="4" type="primary">GAL83</name>
    <name evidence="4" type="ORF">Sste5346_002564</name>
</gene>
<evidence type="ECO:0000259" key="3">
    <source>
        <dbReference type="SMART" id="SM01010"/>
    </source>
</evidence>
<feature type="compositionally biased region" description="Low complexity" evidence="2">
    <location>
        <begin position="78"/>
        <end position="122"/>
    </location>
</feature>
<dbReference type="SUPFAM" id="SSF81296">
    <property type="entry name" value="E set domains"/>
    <property type="match status" value="1"/>
</dbReference>
<comment type="similarity">
    <text evidence="1">Belongs to the 5'-AMP-activated protein kinase beta subunit family.</text>
</comment>
<evidence type="ECO:0000313" key="4">
    <source>
        <dbReference type="EMBL" id="KAL1900253.1"/>
    </source>
</evidence>
<dbReference type="Proteomes" id="UP001583186">
    <property type="component" value="Unassembled WGS sequence"/>
</dbReference>
<protein>
    <submittedName>
        <fullName evidence="4">Galactose metabolism-related protein</fullName>
    </submittedName>
</protein>
<evidence type="ECO:0000313" key="5">
    <source>
        <dbReference type="Proteomes" id="UP001583186"/>
    </source>
</evidence>
<dbReference type="InterPro" id="IPR037256">
    <property type="entry name" value="ASC_dom_sf"/>
</dbReference>
<proteinExistence type="inferred from homology"/>
<feature type="compositionally biased region" description="Polar residues" evidence="2">
    <location>
        <begin position="1"/>
        <end position="10"/>
    </location>
</feature>
<dbReference type="Pfam" id="PF16561">
    <property type="entry name" value="AMPK1_CBM"/>
    <property type="match status" value="1"/>
</dbReference>
<dbReference type="Gene3D" id="6.20.250.60">
    <property type="match status" value="1"/>
</dbReference>
<dbReference type="InterPro" id="IPR006828">
    <property type="entry name" value="ASC_dom"/>
</dbReference>
<dbReference type="EMBL" id="JAWCUI010000010">
    <property type="protein sequence ID" value="KAL1900253.1"/>
    <property type="molecule type" value="Genomic_DNA"/>
</dbReference>
<dbReference type="Gene3D" id="2.60.40.10">
    <property type="entry name" value="Immunoglobulins"/>
    <property type="match status" value="1"/>
</dbReference>
<evidence type="ECO:0000256" key="2">
    <source>
        <dbReference type="SAM" id="MobiDB-lite"/>
    </source>
</evidence>